<accession>A0A834IX63</accession>
<dbReference type="EMBL" id="JAACXV010000002">
    <property type="protein sequence ID" value="KAF7287856.1"/>
    <property type="molecule type" value="Genomic_DNA"/>
</dbReference>
<proteinExistence type="predicted"/>
<organism evidence="2 3">
    <name type="scientific">Rhynchophorus ferrugineus</name>
    <name type="common">Red palm weevil</name>
    <name type="synonym">Curculio ferrugineus</name>
    <dbReference type="NCBI Taxonomy" id="354439"/>
    <lineage>
        <taxon>Eukaryota</taxon>
        <taxon>Metazoa</taxon>
        <taxon>Ecdysozoa</taxon>
        <taxon>Arthropoda</taxon>
        <taxon>Hexapoda</taxon>
        <taxon>Insecta</taxon>
        <taxon>Pterygota</taxon>
        <taxon>Neoptera</taxon>
        <taxon>Endopterygota</taxon>
        <taxon>Coleoptera</taxon>
        <taxon>Polyphaga</taxon>
        <taxon>Cucujiformia</taxon>
        <taxon>Curculionidae</taxon>
        <taxon>Dryophthorinae</taxon>
        <taxon>Rhynchophorus</taxon>
    </lineage>
</organism>
<reference evidence="2" key="1">
    <citation type="submission" date="2020-08" db="EMBL/GenBank/DDBJ databases">
        <title>Genome sequencing and assembly of the red palm weevil Rhynchophorus ferrugineus.</title>
        <authorList>
            <person name="Dias G.B."/>
            <person name="Bergman C.M."/>
            <person name="Manee M."/>
        </authorList>
    </citation>
    <scope>NUCLEOTIDE SEQUENCE</scope>
    <source>
        <strain evidence="2">AA-2017</strain>
        <tissue evidence="2">Whole larva</tissue>
    </source>
</reference>
<protein>
    <submittedName>
        <fullName evidence="2">Uncharacterized protein</fullName>
    </submittedName>
</protein>
<name>A0A834IX63_RHYFE</name>
<gene>
    <name evidence="2" type="ORF">GWI33_000207</name>
</gene>
<evidence type="ECO:0000313" key="3">
    <source>
        <dbReference type="Proteomes" id="UP000625711"/>
    </source>
</evidence>
<dbReference type="Proteomes" id="UP000625711">
    <property type="component" value="Unassembled WGS sequence"/>
</dbReference>
<evidence type="ECO:0000256" key="1">
    <source>
        <dbReference type="SAM" id="MobiDB-lite"/>
    </source>
</evidence>
<dbReference type="AlphaFoldDB" id="A0A834IX63"/>
<evidence type="ECO:0000313" key="2">
    <source>
        <dbReference type="EMBL" id="KAF7287856.1"/>
    </source>
</evidence>
<keyword evidence="3" id="KW-1185">Reference proteome</keyword>
<feature type="compositionally biased region" description="Polar residues" evidence="1">
    <location>
        <begin position="18"/>
        <end position="31"/>
    </location>
</feature>
<feature type="region of interest" description="Disordered" evidence="1">
    <location>
        <begin position="1"/>
        <end position="31"/>
    </location>
</feature>
<comment type="caution">
    <text evidence="2">The sequence shown here is derived from an EMBL/GenBank/DDBJ whole genome shotgun (WGS) entry which is preliminary data.</text>
</comment>
<sequence>MKTKRSCGPSPHADLIKSWSSDSTVPKPSTCSRNHPLKSMCFTTRSAQKTGFSLMSLLFKGDLILGTQWAEFTARATPPATVTRRYGVREDLIIRLRCSGAGAFPRDSGRRCVGTTFASRSLTFRNVNNKISFVDNCATDIIVLRRPERLTSPPSTTNVFRL</sequence>